<dbReference type="OrthoDB" id="6365837at2759"/>
<dbReference type="PROSITE" id="PS00233">
    <property type="entry name" value="CHIT_BIND_RR_1"/>
    <property type="match status" value="1"/>
</dbReference>
<name>A0A9N9TNN1_PHYSR</name>
<dbReference type="AlphaFoldDB" id="A0A9N9TNN1"/>
<evidence type="ECO:0000313" key="6">
    <source>
        <dbReference type="Proteomes" id="UP001153712"/>
    </source>
</evidence>
<dbReference type="Proteomes" id="UP001153712">
    <property type="component" value="Chromosome 2"/>
</dbReference>
<evidence type="ECO:0000313" key="5">
    <source>
        <dbReference type="EMBL" id="CAG9859162.1"/>
    </source>
</evidence>
<dbReference type="PANTHER" id="PTHR12236">
    <property type="entry name" value="STRUCTURAL CONTITUENT OF CUTICLE"/>
    <property type="match status" value="1"/>
</dbReference>
<feature type="region of interest" description="Disordered" evidence="3">
    <location>
        <begin position="164"/>
        <end position="203"/>
    </location>
</feature>
<dbReference type="PROSITE" id="PS51155">
    <property type="entry name" value="CHIT_BIND_RR_2"/>
    <property type="match status" value="1"/>
</dbReference>
<keyword evidence="4" id="KW-0732">Signal</keyword>
<dbReference type="PANTHER" id="PTHR12236:SF75">
    <property type="entry name" value="CUTICULAR PROTEIN 62BB, ISOFORM A"/>
    <property type="match status" value="1"/>
</dbReference>
<organism evidence="5 6">
    <name type="scientific">Phyllotreta striolata</name>
    <name type="common">Striped flea beetle</name>
    <name type="synonym">Crioceris striolata</name>
    <dbReference type="NCBI Taxonomy" id="444603"/>
    <lineage>
        <taxon>Eukaryota</taxon>
        <taxon>Metazoa</taxon>
        <taxon>Ecdysozoa</taxon>
        <taxon>Arthropoda</taxon>
        <taxon>Hexapoda</taxon>
        <taxon>Insecta</taxon>
        <taxon>Pterygota</taxon>
        <taxon>Neoptera</taxon>
        <taxon>Endopterygota</taxon>
        <taxon>Coleoptera</taxon>
        <taxon>Polyphaga</taxon>
        <taxon>Cucujiformia</taxon>
        <taxon>Chrysomeloidea</taxon>
        <taxon>Chrysomelidae</taxon>
        <taxon>Galerucinae</taxon>
        <taxon>Alticini</taxon>
        <taxon>Phyllotreta</taxon>
    </lineage>
</organism>
<feature type="signal peptide" evidence="4">
    <location>
        <begin position="1"/>
        <end position="30"/>
    </location>
</feature>
<dbReference type="InterPro" id="IPR051217">
    <property type="entry name" value="Insect_Cuticle_Struc_Prot"/>
</dbReference>
<dbReference type="Pfam" id="PF00379">
    <property type="entry name" value="Chitin_bind_4"/>
    <property type="match status" value="1"/>
</dbReference>
<feature type="chain" id="PRO_5040495905" evidence="4">
    <location>
        <begin position="31"/>
        <end position="264"/>
    </location>
</feature>
<accession>A0A9N9TNN1</accession>
<dbReference type="InterPro" id="IPR000618">
    <property type="entry name" value="Insect_cuticle"/>
</dbReference>
<feature type="compositionally biased region" description="Acidic residues" evidence="3">
    <location>
        <begin position="174"/>
        <end position="186"/>
    </location>
</feature>
<dbReference type="PRINTS" id="PR00947">
    <property type="entry name" value="CUTICLE"/>
</dbReference>
<sequence length="264" mass="31044">MKFAAEMTNKAVLVFLSLACSLAQLSTSRAECQNSLGNYYHPDYYFIPVPKFNYDRPKEIRKPLHYNYQPVMYDAIHTSIEESLKDLKLEEKPLLQEEKKEPETKKGEIKYVMEMEKPEDLSLKDFLTSDFEKFKQEITGKKVEETEEKPEIALEKKILELPEIEQKISKGNEKDEEEDSGEGENDEQNHHHHHDKNAHYKFEYAVNDKKTKDIKHQKEELRGDKIEGEYSLVEDDGNVRTVKYTADWKNGFRAQVLNSKRNSY</sequence>
<dbReference type="GO" id="GO:0031012">
    <property type="term" value="C:extracellular matrix"/>
    <property type="evidence" value="ECO:0007669"/>
    <property type="project" value="TreeGrafter"/>
</dbReference>
<protein>
    <submittedName>
        <fullName evidence="5">Uncharacterized protein</fullName>
    </submittedName>
</protein>
<gene>
    <name evidence="5" type="ORF">PHYEVI_LOCUS5536</name>
</gene>
<dbReference type="GO" id="GO:0005615">
    <property type="term" value="C:extracellular space"/>
    <property type="evidence" value="ECO:0007669"/>
    <property type="project" value="TreeGrafter"/>
</dbReference>
<proteinExistence type="predicted"/>
<reference evidence="5" key="1">
    <citation type="submission" date="2022-01" db="EMBL/GenBank/DDBJ databases">
        <authorList>
            <person name="King R."/>
        </authorList>
    </citation>
    <scope>NUCLEOTIDE SEQUENCE</scope>
</reference>
<evidence type="ECO:0000256" key="2">
    <source>
        <dbReference type="PROSITE-ProRule" id="PRU00497"/>
    </source>
</evidence>
<evidence type="ECO:0000256" key="3">
    <source>
        <dbReference type="SAM" id="MobiDB-lite"/>
    </source>
</evidence>
<keyword evidence="6" id="KW-1185">Reference proteome</keyword>
<dbReference type="GO" id="GO:0042302">
    <property type="term" value="F:structural constituent of cuticle"/>
    <property type="evidence" value="ECO:0007669"/>
    <property type="project" value="UniProtKB-UniRule"/>
</dbReference>
<dbReference type="InterPro" id="IPR031311">
    <property type="entry name" value="CHIT_BIND_RR_consensus"/>
</dbReference>
<keyword evidence="1 2" id="KW-0193">Cuticle</keyword>
<feature type="compositionally biased region" description="Basic and acidic residues" evidence="3">
    <location>
        <begin position="164"/>
        <end position="173"/>
    </location>
</feature>
<evidence type="ECO:0000256" key="1">
    <source>
        <dbReference type="ARBA" id="ARBA00022460"/>
    </source>
</evidence>
<dbReference type="EMBL" id="OU900095">
    <property type="protein sequence ID" value="CAG9859162.1"/>
    <property type="molecule type" value="Genomic_DNA"/>
</dbReference>
<evidence type="ECO:0000256" key="4">
    <source>
        <dbReference type="SAM" id="SignalP"/>
    </source>
</evidence>